<dbReference type="EMBL" id="BFEA01000023">
    <property type="protein sequence ID" value="GBG61790.1"/>
    <property type="molecule type" value="Genomic_DNA"/>
</dbReference>
<evidence type="ECO:0000256" key="5">
    <source>
        <dbReference type="SAM" id="MobiDB-lite"/>
    </source>
</evidence>
<feature type="region of interest" description="Disordered" evidence="5">
    <location>
        <begin position="1298"/>
        <end position="1389"/>
    </location>
</feature>
<evidence type="ECO:0000256" key="2">
    <source>
        <dbReference type="ARBA" id="ARBA00022737"/>
    </source>
</evidence>
<dbReference type="PANTHER" id="PTHR32215:SF0">
    <property type="entry name" value="CILIA- AND FLAGELLA-ASSOCIATED PROTEIN 57"/>
    <property type="match status" value="1"/>
</dbReference>
<feature type="compositionally biased region" description="Polar residues" evidence="5">
    <location>
        <begin position="1318"/>
        <end position="1329"/>
    </location>
</feature>
<dbReference type="PANTHER" id="PTHR32215">
    <property type="entry name" value="CILIA- AND FLAGELLA-ASSOCIATED PROTEIN 57"/>
    <property type="match status" value="1"/>
</dbReference>
<dbReference type="Gramene" id="GBG61790">
    <property type="protein sequence ID" value="GBG61790"/>
    <property type="gene ID" value="CBR_g23749"/>
</dbReference>
<evidence type="ECO:0000259" key="6">
    <source>
        <dbReference type="Pfam" id="PF23414"/>
    </source>
</evidence>
<dbReference type="PROSITE" id="PS50082">
    <property type="entry name" value="WD_REPEATS_2"/>
    <property type="match status" value="2"/>
</dbReference>
<evidence type="ECO:0000256" key="1">
    <source>
        <dbReference type="ARBA" id="ARBA00022574"/>
    </source>
</evidence>
<dbReference type="PROSITE" id="PS50294">
    <property type="entry name" value="WD_REPEATS_REGION"/>
    <property type="match status" value="1"/>
</dbReference>
<dbReference type="InterPro" id="IPR052993">
    <property type="entry name" value="CFA-57"/>
</dbReference>
<organism evidence="7 8">
    <name type="scientific">Chara braunii</name>
    <name type="common">Braun's stonewort</name>
    <dbReference type="NCBI Taxonomy" id="69332"/>
    <lineage>
        <taxon>Eukaryota</taxon>
        <taxon>Viridiplantae</taxon>
        <taxon>Streptophyta</taxon>
        <taxon>Charophyceae</taxon>
        <taxon>Charales</taxon>
        <taxon>Characeae</taxon>
        <taxon>Chara</taxon>
    </lineage>
</organism>
<dbReference type="InterPro" id="IPR036322">
    <property type="entry name" value="WD40_repeat_dom_sf"/>
</dbReference>
<dbReference type="OrthoDB" id="47276at2759"/>
<accession>A0A388JVI4</accession>
<dbReference type="InterPro" id="IPR001680">
    <property type="entry name" value="WD40_rpt"/>
</dbReference>
<protein>
    <recommendedName>
        <fullName evidence="6">EML-like second beta-propeller domain-containing protein</fullName>
    </recommendedName>
</protein>
<feature type="region of interest" description="Disordered" evidence="5">
    <location>
        <begin position="857"/>
        <end position="878"/>
    </location>
</feature>
<sequence>MASLVPKYVFGLQGSVRDNIHFIDETSVVYPAGHNTVLYHIEQRTQKFIPGTADTDGISAIALSPNRKVVAVAERASSPIGSPSSAAVAFAGGAVSSGGELGGGPGTASRASMLSDMSKVSGMGVASETRVPSITIYDINTLKRRKVLSGPDVGSNEYVSLCFSPDGRAIAAQAGAPDWNLVLWIWEKSKLSCSARTTNQLGGTVFQVQFNPSDSSMISVVGSGFVKMFKATDFSLKQVPNSLIKRDPQTYPCHAWLVDGGERGEKERCIVATDTGEMLLVEGGETRAVIGSVAGEEAGIVEAIVRYSRGFICGRESGMIEMYEKVDTDREKEGPYKRVRSFSIENNSVKVCSLAISPSEETIVCTLENNQLFVLSLATSDITKADGTTMELLAQAFHSDAITGLDVCIRKPLVVTCSTDKSVRIWNYLDKTCELLRFFNEEAHSVAMHPSGFHLVVGFSDKLRLINILMEDLRVYKEFGIKACKECVFSHGGQYFAAAHSNTIQIFNTYTCENVGNLRGHNGKVRSVFWTVDDTGLVTAGMDGAVYEWTLKECKRETENVIKGCGYSCVHGSYDSNSVFAVGSDKKLKEIDDSQVVKQYNATVVLTQIALPSYGRLLFAGTEVGTVRAYRYPLTGEFQEVQSCCSAVSRIRLSYDDNLLFVAGEDGCLFMFDVRDKEKGIVSSIAKREKEAITYAEEVLVTKSDLEEKKVRTTELEQQVNELTMQNEYQLRLKDLNLNERIKDITDKFTHELDQAKSRYETLLQTKTEQEMEYEEKIKQEREKYAQQMASMEGSYQQKIMAEVERYQALMQEKEQLNQKWDEQNALLVETHEQVIQELTEEYESKLGEEHTALEKVEQDKEDAVREHEETTRQLEEDADQEIEELKERYEAKLAQEREVGLRLKGENGIMKKKFNALQKDIEDQKEEIKQLFEQKKELYQTIASLEKDISGLKKEIKERDETIGDKEKRIHDLKKKNQELEKFKFVLDYKIKELKKQIEPREQEIAEMKEQIKDMDKELERYHKANANLELTITELKLKLDGQQREVARIKRAHADAASQIVTFEHDLYETAQLIQDPRALKEAVKTMYHKYVSRAPKHKVIDDDILQEYNRQREYLERTVDGLKRKLDKDMDVHRTLNTRIIQENVSLIKEINQLRREMKQLKQSAQRAKDLQEFGGPVTSPKGRSRVSAPSRHREPLSPSEAIIGMASQLQSKADNAAPLSPSSMTSSSRIHLEEAMDTQLAAMQAAISEAELAIKESDGQKLEIQTLKAELAKKEQLIAEMRGAKDDRINETVLRRPKSREMLPLMDGFPSVSGRPQGSPPTILSPTAEADVPPDDQNATVATQDAGSVERPEGSPSMILSPTADADVPPDDQNATLTPDTGNVQESQAAALPETQLASGAVEPGKEVTSAGRTIAAIADTTGIEMEKQASVE</sequence>
<feature type="compositionally biased region" description="Polar residues" evidence="5">
    <location>
        <begin position="1377"/>
        <end position="1389"/>
    </location>
</feature>
<feature type="repeat" description="WD" evidence="3">
    <location>
        <begin position="395"/>
        <end position="427"/>
    </location>
</feature>
<keyword evidence="2" id="KW-0677">Repeat</keyword>
<reference evidence="7 8" key="1">
    <citation type="journal article" date="2018" name="Cell">
        <title>The Chara Genome: Secondary Complexity and Implications for Plant Terrestrialization.</title>
        <authorList>
            <person name="Nishiyama T."/>
            <person name="Sakayama H."/>
            <person name="Vries J.D."/>
            <person name="Buschmann H."/>
            <person name="Saint-Marcoux D."/>
            <person name="Ullrich K.K."/>
            <person name="Haas F.B."/>
            <person name="Vanderstraeten L."/>
            <person name="Becker D."/>
            <person name="Lang D."/>
            <person name="Vosolsobe S."/>
            <person name="Rombauts S."/>
            <person name="Wilhelmsson P.K.I."/>
            <person name="Janitza P."/>
            <person name="Kern R."/>
            <person name="Heyl A."/>
            <person name="Rumpler F."/>
            <person name="Villalobos L.I.A.C."/>
            <person name="Clay J.M."/>
            <person name="Skokan R."/>
            <person name="Toyoda A."/>
            <person name="Suzuki Y."/>
            <person name="Kagoshima H."/>
            <person name="Schijlen E."/>
            <person name="Tajeshwar N."/>
            <person name="Catarino B."/>
            <person name="Hetherington A.J."/>
            <person name="Saltykova A."/>
            <person name="Bonnot C."/>
            <person name="Breuninger H."/>
            <person name="Symeonidi A."/>
            <person name="Radhakrishnan G.V."/>
            <person name="Van Nieuwerburgh F."/>
            <person name="Deforce D."/>
            <person name="Chang C."/>
            <person name="Karol K.G."/>
            <person name="Hedrich R."/>
            <person name="Ulvskov P."/>
            <person name="Glockner G."/>
            <person name="Delwiche C.F."/>
            <person name="Petrasek J."/>
            <person name="Van de Peer Y."/>
            <person name="Friml J."/>
            <person name="Beilby M."/>
            <person name="Dolan L."/>
            <person name="Kohara Y."/>
            <person name="Sugano S."/>
            <person name="Fujiyama A."/>
            <person name="Delaux P.-M."/>
            <person name="Quint M."/>
            <person name="TheiBen G."/>
            <person name="Hagemann M."/>
            <person name="Harholt J."/>
            <person name="Dunand C."/>
            <person name="Zachgo S."/>
            <person name="Langdale J."/>
            <person name="Maumus F."/>
            <person name="Straeten D.V.D."/>
            <person name="Gould S.B."/>
            <person name="Rensing S.A."/>
        </authorList>
    </citation>
    <scope>NUCLEOTIDE SEQUENCE [LARGE SCALE GENOMIC DNA]</scope>
    <source>
        <strain evidence="7 8">S276</strain>
    </source>
</reference>
<dbReference type="Gene3D" id="1.10.287.1490">
    <property type="match status" value="1"/>
</dbReference>
<feature type="domain" description="EML-like second beta-propeller" evidence="6">
    <location>
        <begin position="403"/>
        <end position="673"/>
    </location>
</feature>
<feature type="repeat" description="WD" evidence="3">
    <location>
        <begin position="518"/>
        <end position="559"/>
    </location>
</feature>
<feature type="compositionally biased region" description="Basic and acidic residues" evidence="5">
    <location>
        <begin position="857"/>
        <end position="876"/>
    </location>
</feature>
<dbReference type="Pfam" id="PF23414">
    <property type="entry name" value="Beta-prop_EML_2"/>
    <property type="match status" value="1"/>
</dbReference>
<proteinExistence type="predicted"/>
<gene>
    <name evidence="7" type="ORF">CBR_g23749</name>
</gene>
<evidence type="ECO:0000256" key="4">
    <source>
        <dbReference type="SAM" id="Coils"/>
    </source>
</evidence>
<keyword evidence="8" id="KW-1185">Reference proteome</keyword>
<dbReference type="STRING" id="69332.A0A388JVI4"/>
<evidence type="ECO:0000313" key="7">
    <source>
        <dbReference type="EMBL" id="GBG61790.1"/>
    </source>
</evidence>
<dbReference type="InterPro" id="IPR015943">
    <property type="entry name" value="WD40/YVTN_repeat-like_dom_sf"/>
</dbReference>
<evidence type="ECO:0000313" key="8">
    <source>
        <dbReference type="Proteomes" id="UP000265515"/>
    </source>
</evidence>
<feature type="region of interest" description="Disordered" evidence="5">
    <location>
        <begin position="1165"/>
        <end position="1202"/>
    </location>
</feature>
<dbReference type="SUPFAM" id="SSF50978">
    <property type="entry name" value="WD40 repeat-like"/>
    <property type="match status" value="2"/>
</dbReference>
<dbReference type="Proteomes" id="UP000265515">
    <property type="component" value="Unassembled WGS sequence"/>
</dbReference>
<dbReference type="Gene3D" id="2.130.10.10">
    <property type="entry name" value="YVTN repeat-like/Quinoprotein amine dehydrogenase"/>
    <property type="match status" value="3"/>
</dbReference>
<keyword evidence="1 3" id="KW-0853">WD repeat</keyword>
<keyword evidence="4" id="KW-0175">Coiled coil</keyword>
<feature type="compositionally biased region" description="Polar residues" evidence="5">
    <location>
        <begin position="1341"/>
        <end position="1350"/>
    </location>
</feature>
<evidence type="ECO:0000256" key="3">
    <source>
        <dbReference type="PROSITE-ProRule" id="PRU00221"/>
    </source>
</evidence>
<dbReference type="InterPro" id="IPR055442">
    <property type="entry name" value="Beta-prop_EML-like_2nd"/>
</dbReference>
<dbReference type="SMART" id="SM00320">
    <property type="entry name" value="WD40"/>
    <property type="match status" value="8"/>
</dbReference>
<dbReference type="OMA" id="FPHCNAV"/>
<name>A0A388JVI4_CHABU</name>
<feature type="coiled-coil region" evidence="4">
    <location>
        <begin position="1261"/>
        <end position="1291"/>
    </location>
</feature>
<comment type="caution">
    <text evidence="7">The sequence shown here is derived from an EMBL/GenBank/DDBJ whole genome shotgun (WGS) entry which is preliminary data.</text>
</comment>